<reference evidence="9" key="1">
    <citation type="journal article" date="2019" name="Int. J. Syst. Evol. Microbiol.">
        <title>The Global Catalogue of Microorganisms (GCM) 10K type strain sequencing project: providing services to taxonomists for standard genome sequencing and annotation.</title>
        <authorList>
            <consortium name="The Broad Institute Genomics Platform"/>
            <consortium name="The Broad Institute Genome Sequencing Center for Infectious Disease"/>
            <person name="Wu L."/>
            <person name="Ma J."/>
        </authorList>
    </citation>
    <scope>NUCLEOTIDE SEQUENCE [LARGE SCALE GENOMIC DNA]</scope>
    <source>
        <strain evidence="9">JCM 32226</strain>
    </source>
</reference>
<name>A0ABP8QCD6_9GAMM</name>
<dbReference type="PANTHER" id="PTHR33508">
    <property type="entry name" value="UPF0056 MEMBRANE PROTEIN YHCE"/>
    <property type="match status" value="1"/>
</dbReference>
<feature type="transmembrane region" description="Helical" evidence="7">
    <location>
        <begin position="71"/>
        <end position="91"/>
    </location>
</feature>
<dbReference type="Pfam" id="PF01914">
    <property type="entry name" value="MarC"/>
    <property type="match status" value="1"/>
</dbReference>
<dbReference type="InterPro" id="IPR002771">
    <property type="entry name" value="Multi_antbiot-R_MarC"/>
</dbReference>
<keyword evidence="4 7" id="KW-0812">Transmembrane</keyword>
<organism evidence="8 9">
    <name type="scientific">Pseudaeromonas paramecii</name>
    <dbReference type="NCBI Taxonomy" id="2138166"/>
    <lineage>
        <taxon>Bacteria</taxon>
        <taxon>Pseudomonadati</taxon>
        <taxon>Pseudomonadota</taxon>
        <taxon>Gammaproteobacteria</taxon>
        <taxon>Aeromonadales</taxon>
        <taxon>Aeromonadaceae</taxon>
        <taxon>Pseudaeromonas</taxon>
    </lineage>
</organism>
<evidence type="ECO:0000256" key="6">
    <source>
        <dbReference type="ARBA" id="ARBA00023136"/>
    </source>
</evidence>
<gene>
    <name evidence="8" type="ORF">GCM10023095_23750</name>
</gene>
<evidence type="ECO:0000313" key="9">
    <source>
        <dbReference type="Proteomes" id="UP001501321"/>
    </source>
</evidence>
<dbReference type="NCBIfam" id="TIGR00427">
    <property type="entry name" value="NAAT family transporter"/>
    <property type="match status" value="1"/>
</dbReference>
<evidence type="ECO:0000256" key="4">
    <source>
        <dbReference type="ARBA" id="ARBA00022692"/>
    </source>
</evidence>
<proteinExistence type="inferred from homology"/>
<feature type="transmembrane region" description="Helical" evidence="7">
    <location>
        <begin position="41"/>
        <end position="59"/>
    </location>
</feature>
<evidence type="ECO:0000256" key="1">
    <source>
        <dbReference type="ARBA" id="ARBA00004651"/>
    </source>
</evidence>
<comment type="caution">
    <text evidence="8">The sequence shown here is derived from an EMBL/GenBank/DDBJ whole genome shotgun (WGS) entry which is preliminary data.</text>
</comment>
<feature type="transmembrane region" description="Helical" evidence="7">
    <location>
        <begin position="6"/>
        <end position="29"/>
    </location>
</feature>
<evidence type="ECO:0000256" key="3">
    <source>
        <dbReference type="ARBA" id="ARBA00022475"/>
    </source>
</evidence>
<evidence type="ECO:0000256" key="2">
    <source>
        <dbReference type="ARBA" id="ARBA00009784"/>
    </source>
</evidence>
<evidence type="ECO:0000256" key="7">
    <source>
        <dbReference type="RuleBase" id="RU362048"/>
    </source>
</evidence>
<keyword evidence="9" id="KW-1185">Reference proteome</keyword>
<feature type="transmembrane region" description="Helical" evidence="7">
    <location>
        <begin position="181"/>
        <end position="202"/>
    </location>
</feature>
<comment type="subcellular location">
    <subcellularLocation>
        <location evidence="1 7">Cell membrane</location>
        <topology evidence="1 7">Multi-pass membrane protein</topology>
    </subcellularLocation>
</comment>
<dbReference type="RefSeq" id="WP_345013361.1">
    <property type="nucleotide sequence ID" value="NZ_BAABFC010000015.1"/>
</dbReference>
<accession>A0ABP8QCD6</accession>
<keyword evidence="5 7" id="KW-1133">Transmembrane helix</keyword>
<evidence type="ECO:0000313" key="8">
    <source>
        <dbReference type="EMBL" id="GAA4501090.1"/>
    </source>
</evidence>
<keyword evidence="6 7" id="KW-0472">Membrane</keyword>
<dbReference type="PANTHER" id="PTHR33508:SF1">
    <property type="entry name" value="UPF0056 MEMBRANE PROTEIN YHCE"/>
    <property type="match status" value="1"/>
</dbReference>
<feature type="transmembrane region" description="Helical" evidence="7">
    <location>
        <begin position="143"/>
        <end position="160"/>
    </location>
</feature>
<sequence length="204" mass="21586">MSHPEILSTLVLLWAVIDPIGTLPVFISSTRGRSDAERRKIARVAALTAAGILLFFIVAGEVLLRAMGVPLVAFQIAGGLILFLFALTMIFGEGKPEGEMRMARSVKETAVFPLATPSIASPGAMMAVVLLTENASHSLAHQALTAVLMLLVIFATYLLMRFATPIARLIGDMGASIVSRVMGMLLAAIAATNVLAGLKSYFMG</sequence>
<evidence type="ECO:0000256" key="5">
    <source>
        <dbReference type="ARBA" id="ARBA00022989"/>
    </source>
</evidence>
<dbReference type="EMBL" id="BAABFC010000015">
    <property type="protein sequence ID" value="GAA4501090.1"/>
    <property type="molecule type" value="Genomic_DNA"/>
</dbReference>
<feature type="transmembrane region" description="Helical" evidence="7">
    <location>
        <begin position="111"/>
        <end position="131"/>
    </location>
</feature>
<protein>
    <recommendedName>
        <fullName evidence="7">UPF0056 membrane protein</fullName>
    </recommendedName>
</protein>
<keyword evidence="3" id="KW-1003">Cell membrane</keyword>
<dbReference type="Proteomes" id="UP001501321">
    <property type="component" value="Unassembled WGS sequence"/>
</dbReference>
<comment type="similarity">
    <text evidence="2 7">Belongs to the UPF0056 (MarC) family.</text>
</comment>